<dbReference type="SUPFAM" id="SSF47473">
    <property type="entry name" value="EF-hand"/>
    <property type="match status" value="1"/>
</dbReference>
<evidence type="ECO:0000256" key="1">
    <source>
        <dbReference type="SAM" id="MobiDB-lite"/>
    </source>
</evidence>
<reference evidence="4 5" key="1">
    <citation type="submission" date="2018-04" db="EMBL/GenBank/DDBJ databases">
        <title>Bordetella sp. HZ20 isolated from seawater.</title>
        <authorList>
            <person name="Sun C."/>
        </authorList>
    </citation>
    <scope>NUCLEOTIDE SEQUENCE [LARGE SCALE GENOMIC DNA]</scope>
    <source>
        <strain evidence="4 5">HZ20</strain>
    </source>
</reference>
<name>A0A2R4XP96_9BURK</name>
<proteinExistence type="predicted"/>
<dbReference type="Proteomes" id="UP000244571">
    <property type="component" value="Chromosome"/>
</dbReference>
<dbReference type="Pfam" id="PF13202">
    <property type="entry name" value="EF-hand_5"/>
    <property type="match status" value="1"/>
</dbReference>
<evidence type="ECO:0000313" key="4">
    <source>
        <dbReference type="EMBL" id="AWB35637.1"/>
    </source>
</evidence>
<feature type="domain" description="EF-hand" evidence="3">
    <location>
        <begin position="33"/>
        <end position="68"/>
    </location>
</feature>
<dbReference type="OrthoDB" id="5461251at2"/>
<dbReference type="KEGG" id="boz:DBV39_05000"/>
<evidence type="ECO:0000256" key="2">
    <source>
        <dbReference type="SAM" id="SignalP"/>
    </source>
</evidence>
<feature type="chain" id="PRO_5015327350" evidence="2">
    <location>
        <begin position="25"/>
        <end position="93"/>
    </location>
</feature>
<evidence type="ECO:0000259" key="3">
    <source>
        <dbReference type="PROSITE" id="PS50222"/>
    </source>
</evidence>
<keyword evidence="2" id="KW-0732">Signal</keyword>
<dbReference type="GO" id="GO:0005509">
    <property type="term" value="F:calcium ion binding"/>
    <property type="evidence" value="ECO:0007669"/>
    <property type="project" value="InterPro"/>
</dbReference>
<dbReference type="PROSITE" id="PS50222">
    <property type="entry name" value="EF_HAND_2"/>
    <property type="match status" value="1"/>
</dbReference>
<feature type="region of interest" description="Disordered" evidence="1">
    <location>
        <begin position="44"/>
        <end position="65"/>
    </location>
</feature>
<dbReference type="AlphaFoldDB" id="A0A2R4XP96"/>
<organism evidence="4 5">
    <name type="scientific">Orrella marina</name>
    <dbReference type="NCBI Taxonomy" id="2163011"/>
    <lineage>
        <taxon>Bacteria</taxon>
        <taxon>Pseudomonadati</taxon>
        <taxon>Pseudomonadota</taxon>
        <taxon>Betaproteobacteria</taxon>
        <taxon>Burkholderiales</taxon>
        <taxon>Alcaligenaceae</taxon>
        <taxon>Orrella</taxon>
    </lineage>
</organism>
<dbReference type="Gene3D" id="1.10.238.10">
    <property type="entry name" value="EF-hand"/>
    <property type="match status" value="1"/>
</dbReference>
<protein>
    <submittedName>
        <fullName evidence="4">Calcium-binding protein</fullName>
    </submittedName>
</protein>
<keyword evidence="5" id="KW-1185">Reference proteome</keyword>
<accession>A0A2R4XP96</accession>
<evidence type="ECO:0000313" key="5">
    <source>
        <dbReference type="Proteomes" id="UP000244571"/>
    </source>
</evidence>
<dbReference type="InterPro" id="IPR011992">
    <property type="entry name" value="EF-hand-dom_pair"/>
</dbReference>
<feature type="signal peptide" evidence="2">
    <location>
        <begin position="1"/>
        <end position="24"/>
    </location>
</feature>
<sequence>MISKKVAQTILASTFIVPWTAAWAASDLPAAPQNKQEVVERFTTADKDGDGKVTREEAEQGMPRVAKSWDRIDQDNKGYITLEQLLVVLGVND</sequence>
<gene>
    <name evidence="4" type="ORF">DBV39_05000</name>
</gene>
<dbReference type="EMBL" id="CP028901">
    <property type="protein sequence ID" value="AWB35637.1"/>
    <property type="molecule type" value="Genomic_DNA"/>
</dbReference>
<dbReference type="InterPro" id="IPR002048">
    <property type="entry name" value="EF_hand_dom"/>
</dbReference>
<feature type="compositionally biased region" description="Basic and acidic residues" evidence="1">
    <location>
        <begin position="44"/>
        <end position="58"/>
    </location>
</feature>